<dbReference type="InterPro" id="IPR004843">
    <property type="entry name" value="Calcineurin-like_PHP"/>
</dbReference>
<gene>
    <name evidence="2" type="ORF">RFEPED_0626</name>
</gene>
<dbReference type="Proteomes" id="UP000033475">
    <property type="component" value="Unassembled WGS sequence"/>
</dbReference>
<dbReference type="PANTHER" id="PTHR42850:SF7">
    <property type="entry name" value="BIS(5'-NUCLEOSYL)-TETRAPHOSPHATASE PRPE [ASYMMETRICAL]"/>
    <property type="match status" value="1"/>
</dbReference>
<dbReference type="AlphaFoldDB" id="A0A0F3MS27"/>
<protein>
    <submittedName>
        <fullName evidence="2">Calcineurin-like phosphoesterase family protein</fullName>
    </submittedName>
</protein>
<dbReference type="PANTHER" id="PTHR42850">
    <property type="entry name" value="METALLOPHOSPHOESTERASE"/>
    <property type="match status" value="1"/>
</dbReference>
<comment type="caution">
    <text evidence="2">The sequence shown here is derived from an EMBL/GenBank/DDBJ whole genome shotgun (WGS) entry which is preliminary data.</text>
</comment>
<name>A0A0F3MS27_RICFI</name>
<dbReference type="CDD" id="cd07423">
    <property type="entry name" value="MPP_Prp_like"/>
    <property type="match status" value="1"/>
</dbReference>
<evidence type="ECO:0000313" key="2">
    <source>
        <dbReference type="EMBL" id="KJV58247.1"/>
    </source>
</evidence>
<evidence type="ECO:0000313" key="3">
    <source>
        <dbReference type="Proteomes" id="UP000033475"/>
    </source>
</evidence>
<dbReference type="RefSeq" id="WP_011270611.1">
    <property type="nucleotide sequence ID" value="NZ_LANQ01000001.1"/>
</dbReference>
<dbReference type="PATRIC" id="fig|1359196.3.peg.606"/>
<proteinExistence type="predicted"/>
<dbReference type="InterPro" id="IPR041780">
    <property type="entry name" value="MPP_PrpE-like"/>
</dbReference>
<dbReference type="InterPro" id="IPR006186">
    <property type="entry name" value="Ser/Thr-sp_prot-phosphatase"/>
</dbReference>
<dbReference type="Gene3D" id="3.60.21.10">
    <property type="match status" value="1"/>
</dbReference>
<dbReference type="PRINTS" id="PR00114">
    <property type="entry name" value="STPHPHTASE"/>
</dbReference>
<feature type="domain" description="Calcineurin-like phosphoesterase" evidence="1">
    <location>
        <begin position="11"/>
        <end position="203"/>
    </location>
</feature>
<evidence type="ECO:0000259" key="1">
    <source>
        <dbReference type="Pfam" id="PF00149"/>
    </source>
</evidence>
<dbReference type="SUPFAM" id="SSF56300">
    <property type="entry name" value="Metallo-dependent phosphatases"/>
    <property type="match status" value="1"/>
</dbReference>
<sequence length="253" mass="28695">MQINKQQEKGPFDIIGDVHGCYDELKNLLEKLGYRIKKGNKYIITHPQERRIIFVGDLVDRGPNSPEVLRLVMDSVSSSIAFCVNGNHDDKLKRKLQGRNVVIANGLQETLEQLENESAEFKASVLEFLESLSSYYILDNEKLAVSHAGIKEKDLGRSSERISKFCMYGATIGEIDEFGLPLRYPWDQEYQGNTLIVYGHTPVCEAQWLNNTINIDTGCVFGGKLTALRYPEKELVSVDAAKIYYKPIKPFKK</sequence>
<reference evidence="2 3" key="1">
    <citation type="submission" date="2015-01" db="EMBL/GenBank/DDBJ databases">
        <title>Genome Sequencing of Rickettsiales.</title>
        <authorList>
            <person name="Daugherty S.C."/>
            <person name="Su Q."/>
            <person name="Abolude K."/>
            <person name="Beier-Sexton M."/>
            <person name="Carlyon J.A."/>
            <person name="Carter R."/>
            <person name="Day N.P."/>
            <person name="Dumler S.J."/>
            <person name="Dyachenko V."/>
            <person name="Godinez A."/>
            <person name="Kurtti T.J."/>
            <person name="Lichay M."/>
            <person name="Mullins K.E."/>
            <person name="Ott S."/>
            <person name="Pappas-Brown V."/>
            <person name="Paris D.H."/>
            <person name="Patel P."/>
            <person name="Richards A.L."/>
            <person name="Sadzewicz L."/>
            <person name="Sears K."/>
            <person name="Seidman D."/>
            <person name="Sengamalay N."/>
            <person name="Stenos J."/>
            <person name="Tallon L.J."/>
            <person name="Vincent G."/>
            <person name="Fraser C.M."/>
            <person name="Munderloh U."/>
            <person name="Dunning-Hotopp J.C."/>
        </authorList>
    </citation>
    <scope>NUCLEOTIDE SEQUENCE [LARGE SCALE GENOMIC DNA]</scope>
    <source>
        <strain evidence="2 3">Pedreira</strain>
    </source>
</reference>
<organism evidence="2 3">
    <name type="scientific">Rickettsia felis str. Pedreira</name>
    <dbReference type="NCBI Taxonomy" id="1359196"/>
    <lineage>
        <taxon>Bacteria</taxon>
        <taxon>Pseudomonadati</taxon>
        <taxon>Pseudomonadota</taxon>
        <taxon>Alphaproteobacteria</taxon>
        <taxon>Rickettsiales</taxon>
        <taxon>Rickettsiaceae</taxon>
        <taxon>Rickettsieae</taxon>
        <taxon>Rickettsia</taxon>
        <taxon>spotted fever group</taxon>
    </lineage>
</organism>
<dbReference type="GO" id="GO:0016791">
    <property type="term" value="F:phosphatase activity"/>
    <property type="evidence" value="ECO:0007669"/>
    <property type="project" value="TreeGrafter"/>
</dbReference>
<dbReference type="Pfam" id="PF00149">
    <property type="entry name" value="Metallophos"/>
    <property type="match status" value="1"/>
</dbReference>
<dbReference type="InterPro" id="IPR050126">
    <property type="entry name" value="Ap4A_hydrolase"/>
</dbReference>
<dbReference type="EMBL" id="LANQ01000001">
    <property type="protein sequence ID" value="KJV58247.1"/>
    <property type="molecule type" value="Genomic_DNA"/>
</dbReference>
<dbReference type="GO" id="GO:0005737">
    <property type="term" value="C:cytoplasm"/>
    <property type="evidence" value="ECO:0007669"/>
    <property type="project" value="TreeGrafter"/>
</dbReference>
<dbReference type="InterPro" id="IPR029052">
    <property type="entry name" value="Metallo-depent_PP-like"/>
</dbReference>
<accession>A0A0F3MS27</accession>